<protein>
    <recommendedName>
        <fullName evidence="7">Glycosyl transferase family 2</fullName>
    </recommendedName>
</protein>
<dbReference type="SUPFAM" id="SSF53448">
    <property type="entry name" value="Nucleotide-diphospho-sugar transferases"/>
    <property type="match status" value="1"/>
</dbReference>
<keyword evidence="6" id="KW-1185">Reference proteome</keyword>
<dbReference type="PANTHER" id="PTHR21461:SF69">
    <property type="entry name" value="GLYCOSYLTRANSFERASE FAMILY 92 PROTEIN"/>
    <property type="match status" value="1"/>
</dbReference>
<dbReference type="PANTHER" id="PTHR21461">
    <property type="entry name" value="GLYCOSYLTRANSFERASE FAMILY 92 PROTEIN"/>
    <property type="match status" value="1"/>
</dbReference>
<dbReference type="EMBL" id="BAQD01000009">
    <property type="protein sequence ID" value="GBQ06023.1"/>
    <property type="molecule type" value="Genomic_DNA"/>
</dbReference>
<proteinExistence type="predicted"/>
<evidence type="ECO:0000256" key="4">
    <source>
        <dbReference type="SAM" id="MobiDB-lite"/>
    </source>
</evidence>
<evidence type="ECO:0008006" key="7">
    <source>
        <dbReference type="Google" id="ProtNLM"/>
    </source>
</evidence>
<evidence type="ECO:0000313" key="6">
    <source>
        <dbReference type="Proteomes" id="UP001062901"/>
    </source>
</evidence>
<dbReference type="InterPro" id="IPR029044">
    <property type="entry name" value="Nucleotide-diphossugar_trans"/>
</dbReference>
<gene>
    <name evidence="5" type="ORF">AA15669_0748</name>
</gene>
<keyword evidence="3" id="KW-0472">Membrane</keyword>
<evidence type="ECO:0000256" key="1">
    <source>
        <dbReference type="ARBA" id="ARBA00004167"/>
    </source>
</evidence>
<evidence type="ECO:0000256" key="2">
    <source>
        <dbReference type="ARBA" id="ARBA00022692"/>
    </source>
</evidence>
<organism evidence="5 6">
    <name type="scientific">Saccharibacter floricola DSM 15669</name>
    <dbReference type="NCBI Taxonomy" id="1123227"/>
    <lineage>
        <taxon>Bacteria</taxon>
        <taxon>Pseudomonadati</taxon>
        <taxon>Pseudomonadota</taxon>
        <taxon>Alphaproteobacteria</taxon>
        <taxon>Acetobacterales</taxon>
        <taxon>Acetobacteraceae</taxon>
        <taxon>Saccharibacter</taxon>
    </lineage>
</organism>
<comment type="caution">
    <text evidence="5">The sequence shown here is derived from an EMBL/GenBank/DDBJ whole genome shotgun (WGS) entry which is preliminary data.</text>
</comment>
<evidence type="ECO:0000313" key="5">
    <source>
        <dbReference type="EMBL" id="GBQ06023.1"/>
    </source>
</evidence>
<feature type="region of interest" description="Disordered" evidence="4">
    <location>
        <begin position="1"/>
        <end position="22"/>
    </location>
</feature>
<reference evidence="5" key="1">
    <citation type="submission" date="2013-04" db="EMBL/GenBank/DDBJ databases">
        <title>The genome sequencing project of 58 acetic acid bacteria.</title>
        <authorList>
            <person name="Okamoto-Kainuma A."/>
            <person name="Ishikawa M."/>
            <person name="Umino S."/>
            <person name="Koizumi Y."/>
            <person name="Shiwa Y."/>
            <person name="Yoshikawa H."/>
            <person name="Matsutani M."/>
            <person name="Matsushita K."/>
        </authorList>
    </citation>
    <scope>NUCLEOTIDE SEQUENCE</scope>
    <source>
        <strain evidence="5">DSM 15669</strain>
    </source>
</reference>
<dbReference type="Pfam" id="PF13704">
    <property type="entry name" value="Glyco_tranf_2_4"/>
    <property type="match status" value="1"/>
</dbReference>
<name>A0ABQ0NY79_9PROT</name>
<dbReference type="Proteomes" id="UP001062901">
    <property type="component" value="Unassembled WGS sequence"/>
</dbReference>
<comment type="subcellular location">
    <subcellularLocation>
        <location evidence="1">Membrane</location>
        <topology evidence="1">Single-pass membrane protein</topology>
    </subcellularLocation>
</comment>
<keyword evidence="3" id="KW-1133">Transmembrane helix</keyword>
<keyword evidence="2" id="KW-0812">Transmembrane</keyword>
<accession>A0ABQ0NY79</accession>
<evidence type="ECO:0000256" key="3">
    <source>
        <dbReference type="ARBA" id="ARBA00022989"/>
    </source>
</evidence>
<sequence>MTPNTKGKNGMSHNRDPHTPAVPNNAVSFFHIETAHEAHLAVKLDNGQLYNARYPNNSGFTPLIAMKIEAIPGYLFLTTGPGQKQPQIWLEHFTARGTALSIVSRVSGDQGQFVALEDPARPGKYMTTRPFHDGKTENPVVGDCHHVMRWEEYSLIPIQGTDHLHHIAQAITGLFRRSLTATACVSFIEEYQGDALLPALDSLLPIIRWNVIERVGERLLHDRALRQKLASHMPPNIWLEKAFPQLATWEQKRWAHAGRSISPFPTPQKIHSPEEDSFLADSGADGSFAGLLHALTHAARRTIEPQRRVCMLTTMRNEGLYLLEWIAYHRTLGVEHFFIYSNDNTDKSEALLAELAEEGLITWIDNPTAAGTSPQFKAYGHALNVLPDILNFQWCFIMDGDEFITLDPKAYPSLHDYLDWIDHWQTDALAINWRFIGSRKNDNGLADLAKPLTQRNFRIIGNGAIGEGWRLVKSACRPNRTLHSRPHHPVWNPVTPYMFRLTNGDRHEYQHPPAGFPHDPAFADEGHFDRISISHYYFKSIAEWTWKHARNSGADAKKDLDTSRYTNQWANAFGLQAKDPQHERNVWMMDRQEALRQELDQLRTNPTICAAESAIRASLSDQIHDLWAQIHAHKVFSNIDAEWRFILQDLELEMKDRIPPVA</sequence>